<gene>
    <name evidence="1" type="ORF">KB449_20240</name>
</gene>
<dbReference type="InterPro" id="IPR028185">
    <property type="entry name" value="Imm70"/>
</dbReference>
<evidence type="ECO:0000313" key="2">
    <source>
        <dbReference type="Proteomes" id="UP001161691"/>
    </source>
</evidence>
<comment type="caution">
    <text evidence="1">The sequence shown here is derived from an EMBL/GenBank/DDBJ whole genome shotgun (WGS) entry which is preliminary data.</text>
</comment>
<dbReference type="RefSeq" id="WP_282910089.1">
    <property type="nucleotide sequence ID" value="NZ_JAGRPV010000001.1"/>
</dbReference>
<organism evidence="1 2">
    <name type="scientific">Cohnella hashimotonis</name>
    <dbReference type="NCBI Taxonomy" id="2826895"/>
    <lineage>
        <taxon>Bacteria</taxon>
        <taxon>Bacillati</taxon>
        <taxon>Bacillota</taxon>
        <taxon>Bacilli</taxon>
        <taxon>Bacillales</taxon>
        <taxon>Paenibacillaceae</taxon>
        <taxon>Cohnella</taxon>
    </lineage>
</organism>
<protein>
    <submittedName>
        <fullName evidence="1">Imm70 family immunity protein</fullName>
    </submittedName>
</protein>
<keyword evidence="2" id="KW-1185">Reference proteome</keyword>
<sequence>MELFTPVGLMLDEHLWFEIGSGDFLHCFFSTISYRLEPNGWGSKYPFMMKKLYHEDMEKKYNLQLLEEVKAIQNSWSISPDDVVWDIEDLSKQPPWGEINDPSIMSLANYFSTESGPDLLICFMLR</sequence>
<dbReference type="EMBL" id="JAGRPV010000001">
    <property type="protein sequence ID" value="MDI4647317.1"/>
    <property type="molecule type" value="Genomic_DNA"/>
</dbReference>
<proteinExistence type="predicted"/>
<name>A0ABT6TKF4_9BACL</name>
<dbReference type="Pfam" id="PF15601">
    <property type="entry name" value="Imm70"/>
    <property type="match status" value="1"/>
</dbReference>
<dbReference type="Proteomes" id="UP001161691">
    <property type="component" value="Unassembled WGS sequence"/>
</dbReference>
<reference evidence="1" key="1">
    <citation type="submission" date="2023-04" db="EMBL/GenBank/DDBJ databases">
        <title>Comparative genomic analysis of Cohnella hashimotonis sp. nov., isolated from the International Space Station.</title>
        <authorList>
            <person name="Venkateswaran K."/>
            <person name="Simpson A."/>
        </authorList>
    </citation>
    <scope>NUCLEOTIDE SEQUENCE</scope>
    <source>
        <strain evidence="1">F6_2S_P_1</strain>
    </source>
</reference>
<accession>A0ABT6TKF4</accession>
<evidence type="ECO:0000313" key="1">
    <source>
        <dbReference type="EMBL" id="MDI4647317.1"/>
    </source>
</evidence>